<feature type="compositionally biased region" description="Basic and acidic residues" evidence="6">
    <location>
        <begin position="101"/>
        <end position="114"/>
    </location>
</feature>
<gene>
    <name evidence="8" type="ORF">M569_12535</name>
</gene>
<evidence type="ECO:0000313" key="8">
    <source>
        <dbReference type="EMBL" id="EPS62256.1"/>
    </source>
</evidence>
<dbReference type="PRINTS" id="PR00439">
    <property type="entry name" value="11SGLOBULIN"/>
</dbReference>
<evidence type="ECO:0000313" key="9">
    <source>
        <dbReference type="Proteomes" id="UP000015453"/>
    </source>
</evidence>
<dbReference type="PROSITE" id="PS00305">
    <property type="entry name" value="11S_SEED_STORAGE"/>
    <property type="match status" value="1"/>
</dbReference>
<organism evidence="8 9">
    <name type="scientific">Genlisea aurea</name>
    <dbReference type="NCBI Taxonomy" id="192259"/>
    <lineage>
        <taxon>Eukaryota</taxon>
        <taxon>Viridiplantae</taxon>
        <taxon>Streptophyta</taxon>
        <taxon>Embryophyta</taxon>
        <taxon>Tracheophyta</taxon>
        <taxon>Spermatophyta</taxon>
        <taxon>Magnoliopsida</taxon>
        <taxon>eudicotyledons</taxon>
        <taxon>Gunneridae</taxon>
        <taxon>Pentapetalae</taxon>
        <taxon>asterids</taxon>
        <taxon>lamiids</taxon>
        <taxon>Lamiales</taxon>
        <taxon>Lentibulariaceae</taxon>
        <taxon>Genlisea</taxon>
    </lineage>
</organism>
<evidence type="ECO:0000256" key="5">
    <source>
        <dbReference type="RuleBase" id="RU003681"/>
    </source>
</evidence>
<reference evidence="8 9" key="1">
    <citation type="journal article" date="2013" name="BMC Genomics">
        <title>The miniature genome of a carnivorous plant Genlisea aurea contains a low number of genes and short non-coding sequences.</title>
        <authorList>
            <person name="Leushkin E.V."/>
            <person name="Sutormin R.A."/>
            <person name="Nabieva E.R."/>
            <person name="Penin A.A."/>
            <person name="Kondrashov A.S."/>
            <person name="Logacheva M.D."/>
        </authorList>
    </citation>
    <scope>NUCLEOTIDE SEQUENCE [LARGE SCALE GENOMIC DNA]</scope>
</reference>
<sequence length="476" mass="53531">SSSSSSSSSSWQQGECRIDRIETREPTYRFEAEGGVTEFWDHNEQEFRCAGVSFHRHTLRRNSLLLPYYTTAPSLVYVLQGRGTFGHLVPGCPETYESESGSEREGGGEQERERYGEMGRRFRDRHQKVGQLRKGDIVASPAGIARWVYNDGDEELVLVALEETSNRANQLDENPRSFYLAGNPRSGGEGGQQRQRESAFRHHGQGGRGQPEFGNVFRGFDAQWLSEIFQVDEETARKLQGEDENRGHIITVERSLQVLSPPHRGEEERYRRGERRQYGGRGGSSWGNGLEETVCSARVKENIDRPSRADVYNPEAGRYSTVNCFTLPILRFLGLSAGKGVLHENAIMAPHWYTNAHSIVYFTRGEGRAQVVNHRGEAVFDGDVNEGQVLVVPHNFAVVKRAAGRRLEWVEFNTNHDAMINTLAGRTSALRGLPADVVAAAYQIPREEAQRLKSSRRETFLFQSDAGERSRRIAAA</sequence>
<evidence type="ECO:0000256" key="1">
    <source>
        <dbReference type="ARBA" id="ARBA00007178"/>
    </source>
</evidence>
<feature type="domain" description="Cupin type-1" evidence="7">
    <location>
        <begin position="19"/>
        <end position="237"/>
    </location>
</feature>
<dbReference type="PANTHER" id="PTHR31189">
    <property type="entry name" value="OS03G0336100 PROTEIN-RELATED"/>
    <property type="match status" value="1"/>
</dbReference>
<comment type="similarity">
    <text evidence="1 5">Belongs to the 11S seed storage protein (globulins) family.</text>
</comment>
<dbReference type="InterPro" id="IPR006044">
    <property type="entry name" value="11S_seedstore_pln"/>
</dbReference>
<comment type="caution">
    <text evidence="8">The sequence shown here is derived from an EMBL/GenBank/DDBJ whole genome shotgun (WGS) entry which is preliminary data.</text>
</comment>
<feature type="region of interest" description="Disordered" evidence="6">
    <location>
        <begin position="170"/>
        <end position="213"/>
    </location>
</feature>
<name>S8CCT6_9LAMI</name>
<comment type="function">
    <text evidence="5">Seed storage protein.</text>
</comment>
<evidence type="ECO:0000256" key="6">
    <source>
        <dbReference type="SAM" id="MobiDB-lite"/>
    </source>
</evidence>
<keyword evidence="9" id="KW-1185">Reference proteome</keyword>
<evidence type="ECO:0000256" key="2">
    <source>
        <dbReference type="ARBA" id="ARBA00022761"/>
    </source>
</evidence>
<evidence type="ECO:0000256" key="4">
    <source>
        <dbReference type="ARBA" id="ARBA00023157"/>
    </source>
</evidence>
<dbReference type="CDD" id="cd02242">
    <property type="entry name" value="cupin_11S_legumin_N"/>
    <property type="match status" value="1"/>
</dbReference>
<dbReference type="GO" id="GO:0045735">
    <property type="term" value="F:nutrient reservoir activity"/>
    <property type="evidence" value="ECO:0007669"/>
    <property type="project" value="UniProtKB-KW"/>
</dbReference>
<dbReference type="SUPFAM" id="SSF51182">
    <property type="entry name" value="RmlC-like cupins"/>
    <property type="match status" value="1"/>
</dbReference>
<feature type="region of interest" description="Disordered" evidence="6">
    <location>
        <begin position="261"/>
        <end position="284"/>
    </location>
</feature>
<dbReference type="AlphaFoldDB" id="S8CCT6"/>
<comment type="subunit">
    <text evidence="5">Hexamer; each subunit is composed of an acidic and a basic chain derived from a single precursor and linked by a disulfide bond.</text>
</comment>
<feature type="region of interest" description="Disordered" evidence="6">
    <location>
        <begin position="95"/>
        <end position="114"/>
    </location>
</feature>
<dbReference type="InterPro" id="IPR050253">
    <property type="entry name" value="Seed_Storage-Functional"/>
</dbReference>
<evidence type="ECO:0000256" key="3">
    <source>
        <dbReference type="ARBA" id="ARBA00023129"/>
    </source>
</evidence>
<keyword evidence="3 5" id="KW-0708">Seed storage protein</keyword>
<dbReference type="PANTHER" id="PTHR31189:SF48">
    <property type="entry name" value="LEGUMIN B"/>
    <property type="match status" value="1"/>
</dbReference>
<protein>
    <recommendedName>
        <fullName evidence="7">Cupin type-1 domain-containing protein</fullName>
    </recommendedName>
</protein>
<proteinExistence type="inferred from homology"/>
<dbReference type="InterPro" id="IPR011051">
    <property type="entry name" value="RmlC_Cupin_sf"/>
</dbReference>
<dbReference type="EMBL" id="AUSU01006271">
    <property type="protein sequence ID" value="EPS62256.1"/>
    <property type="molecule type" value="Genomic_DNA"/>
</dbReference>
<dbReference type="InterPro" id="IPR006045">
    <property type="entry name" value="Cupin_1"/>
</dbReference>
<keyword evidence="2 5" id="KW-0758">Storage protein</keyword>
<dbReference type="InterPro" id="IPR014710">
    <property type="entry name" value="RmlC-like_jellyroll"/>
</dbReference>
<dbReference type="Gene3D" id="2.60.120.10">
    <property type="entry name" value="Jelly Rolls"/>
    <property type="match status" value="2"/>
</dbReference>
<keyword evidence="4 5" id="KW-1015">Disulfide bond</keyword>
<evidence type="ECO:0000259" key="7">
    <source>
        <dbReference type="SMART" id="SM00835"/>
    </source>
</evidence>
<feature type="domain" description="Cupin type-1" evidence="7">
    <location>
        <begin position="301"/>
        <end position="450"/>
    </location>
</feature>
<feature type="compositionally biased region" description="Basic and acidic residues" evidence="6">
    <location>
        <begin position="263"/>
        <end position="277"/>
    </location>
</feature>
<dbReference type="Pfam" id="PF00190">
    <property type="entry name" value="Cupin_1"/>
    <property type="match status" value="2"/>
</dbReference>
<dbReference type="OrthoDB" id="1903982at2759"/>
<accession>S8CCT6</accession>
<dbReference type="Proteomes" id="UP000015453">
    <property type="component" value="Unassembled WGS sequence"/>
</dbReference>
<dbReference type="CDD" id="cd02243">
    <property type="entry name" value="cupin_11S_legumin_C"/>
    <property type="match status" value="1"/>
</dbReference>
<feature type="non-terminal residue" evidence="8">
    <location>
        <position position="1"/>
    </location>
</feature>
<dbReference type="SMART" id="SM00835">
    <property type="entry name" value="Cupin_1"/>
    <property type="match status" value="2"/>
</dbReference>
<dbReference type="InterPro" id="IPR022379">
    <property type="entry name" value="11S_seedstore_CS"/>
</dbReference>
<dbReference type="FunFam" id="2.60.120.10:FF:000073">
    <property type="entry name" value="Glycinin G1"/>
    <property type="match status" value="1"/>
</dbReference>